<evidence type="ECO:0000256" key="1">
    <source>
        <dbReference type="SAM" id="MobiDB-lite"/>
    </source>
</evidence>
<evidence type="ECO:0000313" key="3">
    <source>
        <dbReference type="Proteomes" id="UP000664203"/>
    </source>
</evidence>
<reference evidence="2" key="1">
    <citation type="submission" date="2021-03" db="EMBL/GenBank/DDBJ databases">
        <authorList>
            <person name="Tagirdzhanova G."/>
        </authorList>
    </citation>
    <scope>NUCLEOTIDE SEQUENCE</scope>
</reference>
<accession>A0A8H3FAS6</accession>
<organism evidence="2 3">
    <name type="scientific">Alectoria fallacina</name>
    <dbReference type="NCBI Taxonomy" id="1903189"/>
    <lineage>
        <taxon>Eukaryota</taxon>
        <taxon>Fungi</taxon>
        <taxon>Dikarya</taxon>
        <taxon>Ascomycota</taxon>
        <taxon>Pezizomycotina</taxon>
        <taxon>Lecanoromycetes</taxon>
        <taxon>OSLEUM clade</taxon>
        <taxon>Lecanoromycetidae</taxon>
        <taxon>Lecanorales</taxon>
        <taxon>Lecanorineae</taxon>
        <taxon>Parmeliaceae</taxon>
        <taxon>Alectoria</taxon>
    </lineage>
</organism>
<dbReference type="Proteomes" id="UP000664203">
    <property type="component" value="Unassembled WGS sequence"/>
</dbReference>
<protein>
    <submittedName>
        <fullName evidence="2">Uncharacterized protein</fullName>
    </submittedName>
</protein>
<evidence type="ECO:0000313" key="2">
    <source>
        <dbReference type="EMBL" id="CAF9919232.1"/>
    </source>
</evidence>
<gene>
    <name evidence="2" type="ORF">ALECFALPRED_001092</name>
</gene>
<comment type="caution">
    <text evidence="2">The sequence shown here is derived from an EMBL/GenBank/DDBJ whole genome shotgun (WGS) entry which is preliminary data.</text>
</comment>
<proteinExistence type="predicted"/>
<dbReference type="OrthoDB" id="5377039at2759"/>
<dbReference type="EMBL" id="CAJPDR010000120">
    <property type="protein sequence ID" value="CAF9919232.1"/>
    <property type="molecule type" value="Genomic_DNA"/>
</dbReference>
<name>A0A8H3FAS6_9LECA</name>
<dbReference type="AlphaFoldDB" id="A0A8H3FAS6"/>
<feature type="region of interest" description="Disordered" evidence="1">
    <location>
        <begin position="1"/>
        <end position="60"/>
    </location>
</feature>
<keyword evidence="3" id="KW-1185">Reference proteome</keyword>
<sequence length="150" mass="16399">MSDPEDSHMLGSSSSSDDEAMFPSEFEPPGSTLHDNLAPIESKPSDLTPPQSQELHDAMDIADASHDMNGADQLMDAAQGIDHSSGNGWGPKSDFAKSAEMVHEPGSCWNNKKAREEWQKAWNQIEDKSFSLKEFGDPFDENEGMQGNGK</sequence>